<dbReference type="AlphaFoldDB" id="A0A437QMA1"/>
<gene>
    <name evidence="2" type="ORF">EOE67_12615</name>
</gene>
<dbReference type="SUPFAM" id="SSF53850">
    <property type="entry name" value="Periplasmic binding protein-like II"/>
    <property type="match status" value="1"/>
</dbReference>
<dbReference type="Proteomes" id="UP000283077">
    <property type="component" value="Unassembled WGS sequence"/>
</dbReference>
<proteinExistence type="predicted"/>
<dbReference type="OrthoDB" id="5416480at2"/>
<dbReference type="RefSeq" id="WP_127699441.1">
    <property type="nucleotide sequence ID" value="NZ_SACS01000013.1"/>
</dbReference>
<feature type="chain" id="PRO_5019484908" evidence="1">
    <location>
        <begin position="20"/>
        <end position="261"/>
    </location>
</feature>
<accession>A0A437QMA1</accession>
<comment type="caution">
    <text evidence="2">The sequence shown here is derived from an EMBL/GenBank/DDBJ whole genome shotgun (WGS) entry which is preliminary data.</text>
</comment>
<organism evidence="2 3">
    <name type="scientific">Rheinheimera riviphila</name>
    <dbReference type="NCBI Taxonomy" id="1834037"/>
    <lineage>
        <taxon>Bacteria</taxon>
        <taxon>Pseudomonadati</taxon>
        <taxon>Pseudomonadota</taxon>
        <taxon>Gammaproteobacteria</taxon>
        <taxon>Chromatiales</taxon>
        <taxon>Chromatiaceae</taxon>
        <taxon>Rheinheimera</taxon>
    </lineage>
</organism>
<protein>
    <submittedName>
        <fullName evidence="2">Transporter substrate-binding domain-containing protein</fullName>
    </submittedName>
</protein>
<evidence type="ECO:0000313" key="2">
    <source>
        <dbReference type="EMBL" id="RVU35666.1"/>
    </source>
</evidence>
<evidence type="ECO:0000313" key="3">
    <source>
        <dbReference type="Proteomes" id="UP000283077"/>
    </source>
</evidence>
<dbReference type="EMBL" id="SACS01000013">
    <property type="protein sequence ID" value="RVU35666.1"/>
    <property type="molecule type" value="Genomic_DNA"/>
</dbReference>
<keyword evidence="1" id="KW-0732">Signal</keyword>
<name>A0A437QMA1_9GAMM</name>
<reference evidence="2 3" key="1">
    <citation type="submission" date="2019-01" db="EMBL/GenBank/DDBJ databases">
        <authorList>
            <person name="Chen W.-M."/>
        </authorList>
    </citation>
    <scope>NUCLEOTIDE SEQUENCE [LARGE SCALE GENOMIC DNA]</scope>
    <source>
        <strain evidence="2 3">KYPC3</strain>
    </source>
</reference>
<sequence>MMRWLALFVVMFFNSPLRAENYVIGIEQIDFYPHYDFSQRQQRGYFVDLIQLFSEKTGHQFTFMPLPVKRLYQSSTSEIDLIYPDNPQWQQYYEPGIDKVFSEPVIFTLGSTLVKPEQQHISLEQFRSLAVIHGFVPTKWLTLKNQYKYRMVDVPDVASALGLVLKGRLDGANIEYNVAQHYLRSIAAQDQLVIAEQLPFTQLPFLLSTVKHPQLLAQFDQFLLDNAEQVTALKRKYMLQEQRPAPVARQPANVNEAKLLP</sequence>
<feature type="signal peptide" evidence="1">
    <location>
        <begin position="1"/>
        <end position="19"/>
    </location>
</feature>
<dbReference type="Gene3D" id="3.40.190.10">
    <property type="entry name" value="Periplasmic binding protein-like II"/>
    <property type="match status" value="2"/>
</dbReference>
<keyword evidence="3" id="KW-1185">Reference proteome</keyword>
<evidence type="ECO:0000256" key="1">
    <source>
        <dbReference type="SAM" id="SignalP"/>
    </source>
</evidence>